<keyword evidence="5 6" id="KW-0961">Cell wall biogenesis/degradation</keyword>
<dbReference type="GO" id="GO:0016740">
    <property type="term" value="F:transferase activity"/>
    <property type="evidence" value="ECO:0007669"/>
    <property type="project" value="UniProtKB-KW"/>
</dbReference>
<dbReference type="InterPro" id="IPR005490">
    <property type="entry name" value="LD_TPept_cat_dom"/>
</dbReference>
<gene>
    <name evidence="8" type="ORF">A9Q02_09505</name>
</gene>
<evidence type="ECO:0000256" key="6">
    <source>
        <dbReference type="PROSITE-ProRule" id="PRU01373"/>
    </source>
</evidence>
<reference evidence="8 9" key="1">
    <citation type="submission" date="2016-05" db="EMBL/GenBank/DDBJ databases">
        <authorList>
            <person name="Lavstsen T."/>
            <person name="Jespersen J.S."/>
        </authorList>
    </citation>
    <scope>NUCLEOTIDE SEQUENCE [LARGE SCALE GENOMIC DNA]</scope>
    <source>
        <strain evidence="8 9">B7-9</strain>
    </source>
</reference>
<keyword evidence="2" id="KW-0808">Transferase</keyword>
<dbReference type="GO" id="GO:0008360">
    <property type="term" value="P:regulation of cell shape"/>
    <property type="evidence" value="ECO:0007669"/>
    <property type="project" value="UniProtKB-UniRule"/>
</dbReference>
<dbReference type="PROSITE" id="PS52029">
    <property type="entry name" value="LD_TPASE"/>
    <property type="match status" value="1"/>
</dbReference>
<dbReference type="InterPro" id="IPR038063">
    <property type="entry name" value="Transpep_catalytic_dom"/>
</dbReference>
<dbReference type="GO" id="GO:0071972">
    <property type="term" value="F:peptidoglycan L,D-transpeptidase activity"/>
    <property type="evidence" value="ECO:0007669"/>
    <property type="project" value="TreeGrafter"/>
</dbReference>
<evidence type="ECO:0000256" key="2">
    <source>
        <dbReference type="ARBA" id="ARBA00022679"/>
    </source>
</evidence>
<organism evidence="8 9">
    <name type="scientific">Candidatus Chloroploca asiatica</name>
    <dbReference type="NCBI Taxonomy" id="1506545"/>
    <lineage>
        <taxon>Bacteria</taxon>
        <taxon>Bacillati</taxon>
        <taxon>Chloroflexota</taxon>
        <taxon>Chloroflexia</taxon>
        <taxon>Chloroflexales</taxon>
        <taxon>Chloroflexineae</taxon>
        <taxon>Oscillochloridaceae</taxon>
        <taxon>Candidatus Chloroploca</taxon>
    </lineage>
</organism>
<evidence type="ECO:0000256" key="4">
    <source>
        <dbReference type="ARBA" id="ARBA00022984"/>
    </source>
</evidence>
<dbReference type="FunFam" id="2.40.440.10:FF:000015">
    <property type="entry name" value="ErfK/YbiS/YcfS/YnhG family protein"/>
    <property type="match status" value="1"/>
</dbReference>
<keyword evidence="3 6" id="KW-0133">Cell shape</keyword>
<dbReference type="GO" id="GO:0005576">
    <property type="term" value="C:extracellular region"/>
    <property type="evidence" value="ECO:0007669"/>
    <property type="project" value="TreeGrafter"/>
</dbReference>
<feature type="active site" description="Nucleophile" evidence="6">
    <location>
        <position position="381"/>
    </location>
</feature>
<dbReference type="RefSeq" id="WP_097650945.1">
    <property type="nucleotide sequence ID" value="NZ_LYXE01000036.1"/>
</dbReference>
<comment type="caution">
    <text evidence="8">The sequence shown here is derived from an EMBL/GenBank/DDBJ whole genome shotgun (WGS) entry which is preliminary data.</text>
</comment>
<dbReference type="OrthoDB" id="160089at2"/>
<evidence type="ECO:0000256" key="3">
    <source>
        <dbReference type="ARBA" id="ARBA00022960"/>
    </source>
</evidence>
<dbReference type="PANTHER" id="PTHR30582">
    <property type="entry name" value="L,D-TRANSPEPTIDASE"/>
    <property type="match status" value="1"/>
</dbReference>
<dbReference type="GO" id="GO:0071555">
    <property type="term" value="P:cell wall organization"/>
    <property type="evidence" value="ECO:0007669"/>
    <property type="project" value="UniProtKB-UniRule"/>
</dbReference>
<dbReference type="CDD" id="cd16913">
    <property type="entry name" value="YkuD_like"/>
    <property type="match status" value="1"/>
</dbReference>
<protein>
    <recommendedName>
        <fullName evidence="7">L,D-TPase catalytic domain-containing protein</fullName>
    </recommendedName>
</protein>
<accession>A0A2H3L6J5</accession>
<evidence type="ECO:0000256" key="1">
    <source>
        <dbReference type="ARBA" id="ARBA00004752"/>
    </source>
</evidence>
<evidence type="ECO:0000313" key="8">
    <source>
        <dbReference type="EMBL" id="PDW00612.1"/>
    </source>
</evidence>
<dbReference type="PANTHER" id="PTHR30582:SF2">
    <property type="entry name" value="L,D-TRANSPEPTIDASE YCIB-RELATED"/>
    <property type="match status" value="1"/>
</dbReference>
<name>A0A2H3L6J5_9CHLR</name>
<dbReference type="GO" id="GO:0018104">
    <property type="term" value="P:peptidoglycan-protein cross-linking"/>
    <property type="evidence" value="ECO:0007669"/>
    <property type="project" value="TreeGrafter"/>
</dbReference>
<feature type="domain" description="L,D-TPase catalytic" evidence="7">
    <location>
        <begin position="286"/>
        <end position="405"/>
    </location>
</feature>
<evidence type="ECO:0000259" key="7">
    <source>
        <dbReference type="PROSITE" id="PS52029"/>
    </source>
</evidence>
<dbReference type="Proteomes" id="UP000220922">
    <property type="component" value="Unassembled WGS sequence"/>
</dbReference>
<dbReference type="InterPro" id="IPR050979">
    <property type="entry name" value="LD-transpeptidase"/>
</dbReference>
<dbReference type="Gene3D" id="2.40.440.10">
    <property type="entry name" value="L,D-transpeptidase catalytic domain-like"/>
    <property type="match status" value="1"/>
</dbReference>
<keyword evidence="9" id="KW-1185">Reference proteome</keyword>
<dbReference type="UniPathway" id="UPA00219"/>
<comment type="pathway">
    <text evidence="1 6">Cell wall biogenesis; peptidoglycan biosynthesis.</text>
</comment>
<feature type="active site" description="Proton donor/acceptor" evidence="6">
    <location>
        <position position="363"/>
    </location>
</feature>
<sequence length="406" mass="46152">MRARRLLPLAVPLLVITAIISSILWTQHIEARHPRADFVPPVSYREARAAVVAAQANEAAFRASQFQQAGIVNAEQLPRMQTVYFAQTGHHVSNRSGFLNFWRANGQIHTFGYPLTEEFVEDGRIVQYFERARFEYHPELPADEQVQLGLLGRDMLAYQGFPAPIEDPQTGVLYFPETGHTLWGEFRKAWEKRGGMRIFGFPLSETVDEGGRLVQYFERAKFIYFPEDLPSFFQSMRASTGYRINSLHEIQLSDLGRQLAQLRGVNIAPVTQMPGTLTWHPAIWERRIEVSLSEQWLSAYEGDLLVFRAPVATGRDGFNTPVGEYAIYLKYPMQTMADCLGGECWEVPNIPWVQYVVGGVALHGSYWHDNHGTGIRASHGCINLRIDDAQWLYGWADLGTRVIISY</sequence>
<keyword evidence="4 6" id="KW-0573">Peptidoglycan synthesis</keyword>
<dbReference type="Pfam" id="PF03734">
    <property type="entry name" value="YkuD"/>
    <property type="match status" value="1"/>
</dbReference>
<proteinExistence type="predicted"/>
<dbReference type="EMBL" id="LYXE01000036">
    <property type="protein sequence ID" value="PDW00612.1"/>
    <property type="molecule type" value="Genomic_DNA"/>
</dbReference>
<evidence type="ECO:0000256" key="5">
    <source>
        <dbReference type="ARBA" id="ARBA00023316"/>
    </source>
</evidence>
<dbReference type="SUPFAM" id="SSF141523">
    <property type="entry name" value="L,D-transpeptidase catalytic domain-like"/>
    <property type="match status" value="1"/>
</dbReference>
<dbReference type="AlphaFoldDB" id="A0A2H3L6J5"/>
<evidence type="ECO:0000313" key="9">
    <source>
        <dbReference type="Proteomes" id="UP000220922"/>
    </source>
</evidence>